<protein>
    <submittedName>
        <fullName evidence="2">Helix-turn-helix domain-containing protein</fullName>
    </submittedName>
</protein>
<dbReference type="InterPro" id="IPR001387">
    <property type="entry name" value="Cro/C1-type_HTH"/>
</dbReference>
<proteinExistence type="predicted"/>
<dbReference type="CDD" id="cd00093">
    <property type="entry name" value="HTH_XRE"/>
    <property type="match status" value="1"/>
</dbReference>
<reference evidence="2" key="1">
    <citation type="submission" date="2022-12" db="EMBL/GenBank/DDBJ databases">
        <title>Whole genome sequence of Mycolicibacterium iranicum strain SBH312.</title>
        <authorList>
            <person name="Jani J."/>
            <person name="Arifin Mustapha Z."/>
            <person name="Ahmed K."/>
            <person name="Kai Ling C."/>
        </authorList>
    </citation>
    <scope>NUCLEOTIDE SEQUENCE</scope>
    <source>
        <strain evidence="2">SBH312</strain>
    </source>
</reference>
<dbReference type="InterPro" id="IPR010982">
    <property type="entry name" value="Lambda_DNA-bd_dom_sf"/>
</dbReference>
<accession>A0ABT4HL31</accession>
<comment type="caution">
    <text evidence="2">The sequence shown here is derived from an EMBL/GenBank/DDBJ whole genome shotgun (WGS) entry which is preliminary data.</text>
</comment>
<dbReference type="Gene3D" id="1.10.260.40">
    <property type="entry name" value="lambda repressor-like DNA-binding domains"/>
    <property type="match status" value="1"/>
</dbReference>
<dbReference type="Pfam" id="PF13560">
    <property type="entry name" value="HTH_31"/>
    <property type="match status" value="1"/>
</dbReference>
<dbReference type="EMBL" id="JAPQYE010000011">
    <property type="protein sequence ID" value="MCZ0730668.1"/>
    <property type="molecule type" value="Genomic_DNA"/>
</dbReference>
<dbReference type="Proteomes" id="UP001084650">
    <property type="component" value="Unassembled WGS sequence"/>
</dbReference>
<dbReference type="PROSITE" id="PS50943">
    <property type="entry name" value="HTH_CROC1"/>
    <property type="match status" value="1"/>
</dbReference>
<evidence type="ECO:0000313" key="2">
    <source>
        <dbReference type="EMBL" id="MCZ0730668.1"/>
    </source>
</evidence>
<keyword evidence="3" id="KW-1185">Reference proteome</keyword>
<feature type="domain" description="HTH cro/C1-type" evidence="1">
    <location>
        <begin position="6"/>
        <end position="35"/>
    </location>
</feature>
<gene>
    <name evidence="2" type="ORF">OY187_21695</name>
</gene>
<evidence type="ECO:0000313" key="3">
    <source>
        <dbReference type="Proteomes" id="UP001084650"/>
    </source>
</evidence>
<organism evidence="2 3">
    <name type="scientific">Mycolicibacterium iranicum</name>
    <name type="common">Mycobacterium iranicum</name>
    <dbReference type="NCBI Taxonomy" id="912594"/>
    <lineage>
        <taxon>Bacteria</taxon>
        <taxon>Bacillati</taxon>
        <taxon>Actinomycetota</taxon>
        <taxon>Actinomycetes</taxon>
        <taxon>Mycobacteriales</taxon>
        <taxon>Mycobacteriaceae</taxon>
        <taxon>Mycolicibacterium</taxon>
    </lineage>
</organism>
<sequence>MTPADFKTIRESLGLSAQWLADAVGVDQRTVRRWEDGVLPLRTDVVALLTQLDKQMDADVTAELARITAELAPDQGGATDVDQLLASLTPQSWPTTTVPRVDTDVDDPSTTGRPLPAAFYRAAAGRLRWALDGRLRITYTAATGS</sequence>
<name>A0ABT4HL31_MYCIR</name>
<dbReference type="RefSeq" id="WP_268787189.1">
    <property type="nucleotide sequence ID" value="NZ_JAPQYE010000011.1"/>
</dbReference>
<evidence type="ECO:0000259" key="1">
    <source>
        <dbReference type="PROSITE" id="PS50943"/>
    </source>
</evidence>
<dbReference type="SUPFAM" id="SSF47413">
    <property type="entry name" value="lambda repressor-like DNA-binding domains"/>
    <property type="match status" value="1"/>
</dbReference>